<protein>
    <submittedName>
        <fullName evidence="1">Uncharacterized protein</fullName>
    </submittedName>
</protein>
<proteinExistence type="predicted"/>
<accession>A0A8S9KKW9</accession>
<dbReference type="AlphaFoldDB" id="A0A8S9KKW9"/>
<comment type="caution">
    <text evidence="1">The sequence shown here is derived from an EMBL/GenBank/DDBJ whole genome shotgun (WGS) entry which is preliminary data.</text>
</comment>
<organism evidence="1">
    <name type="scientific">Brassica cretica</name>
    <name type="common">Mustard</name>
    <dbReference type="NCBI Taxonomy" id="69181"/>
    <lineage>
        <taxon>Eukaryota</taxon>
        <taxon>Viridiplantae</taxon>
        <taxon>Streptophyta</taxon>
        <taxon>Embryophyta</taxon>
        <taxon>Tracheophyta</taxon>
        <taxon>Spermatophyta</taxon>
        <taxon>Magnoliopsida</taxon>
        <taxon>eudicotyledons</taxon>
        <taxon>Gunneridae</taxon>
        <taxon>Pentapetalae</taxon>
        <taxon>rosids</taxon>
        <taxon>malvids</taxon>
        <taxon>Brassicales</taxon>
        <taxon>Brassicaceae</taxon>
        <taxon>Brassiceae</taxon>
        <taxon>Brassica</taxon>
    </lineage>
</organism>
<gene>
    <name evidence="1" type="ORF">F2Q70_00042489</name>
</gene>
<sequence>MLFDTPFTLSQVFSKISNLESPFPNLVSADVVSIVFFGDTRFGSKGLYHANGLRGLLCVASHLLVMHLDYNIPMYFVSFGSILMHVDGSHVVLVSSFAAIKGKLVIMLIPVNRVTAGFHYLMASFVELFLFRIFSLMWSELDGQASLVLQRSASWLMRSSTFVAVYVTFQVTRHVTIQENYEIFRFCMVFCYDDNISVKVDFGL</sequence>
<name>A0A8S9KKW9_BRACR</name>
<reference evidence="1" key="1">
    <citation type="submission" date="2019-12" db="EMBL/GenBank/DDBJ databases">
        <title>Genome sequencing and annotation of Brassica cretica.</title>
        <authorList>
            <person name="Studholme D.J."/>
            <person name="Sarris P.F."/>
        </authorList>
    </citation>
    <scope>NUCLEOTIDE SEQUENCE</scope>
    <source>
        <strain evidence="1">PFS-102/07</strain>
        <tissue evidence="1">Leaf</tissue>
    </source>
</reference>
<evidence type="ECO:0000313" key="1">
    <source>
        <dbReference type="EMBL" id="KAF2594228.1"/>
    </source>
</evidence>
<dbReference type="EMBL" id="QGKY02000164">
    <property type="protein sequence ID" value="KAF2594228.1"/>
    <property type="molecule type" value="Genomic_DNA"/>
</dbReference>